<dbReference type="Gene3D" id="3.40.50.1820">
    <property type="entry name" value="alpha/beta hydrolase"/>
    <property type="match status" value="1"/>
</dbReference>
<dbReference type="AlphaFoldDB" id="A0A9D2UIG1"/>
<accession>A0A9D2UIG1</accession>
<protein>
    <submittedName>
        <fullName evidence="3">Alpha/beta fold hydrolase</fullName>
    </submittedName>
</protein>
<evidence type="ECO:0000313" key="3">
    <source>
        <dbReference type="EMBL" id="HJD53037.1"/>
    </source>
</evidence>
<dbReference type="InterPro" id="IPR022742">
    <property type="entry name" value="Hydrolase_4"/>
</dbReference>
<organism evidence="3 4">
    <name type="scientific">Candidatus Avibacteroides avistercoris</name>
    <dbReference type="NCBI Taxonomy" id="2840690"/>
    <lineage>
        <taxon>Bacteria</taxon>
        <taxon>Pseudomonadati</taxon>
        <taxon>Bacteroidota</taxon>
        <taxon>Bacteroidia</taxon>
        <taxon>Bacteroidales</taxon>
        <taxon>Bacteroidaceae</taxon>
        <taxon>Bacteroidaceae incertae sedis</taxon>
        <taxon>Candidatus Avibacteroides</taxon>
    </lineage>
</organism>
<dbReference type="GO" id="GO:0052689">
    <property type="term" value="F:carboxylic ester hydrolase activity"/>
    <property type="evidence" value="ECO:0007669"/>
    <property type="project" value="TreeGrafter"/>
</dbReference>
<dbReference type="Pfam" id="PF12146">
    <property type="entry name" value="Hydrolase_4"/>
    <property type="match status" value="1"/>
</dbReference>
<dbReference type="SUPFAM" id="SSF53474">
    <property type="entry name" value="alpha/beta-Hydrolases"/>
    <property type="match status" value="1"/>
</dbReference>
<dbReference type="PANTHER" id="PTHR43265:SF1">
    <property type="entry name" value="ESTERASE ESTD"/>
    <property type="match status" value="1"/>
</dbReference>
<dbReference type="PROSITE" id="PS51257">
    <property type="entry name" value="PROKAR_LIPOPROTEIN"/>
    <property type="match status" value="1"/>
</dbReference>
<evidence type="ECO:0000256" key="1">
    <source>
        <dbReference type="SAM" id="SignalP"/>
    </source>
</evidence>
<name>A0A9D2UIG1_9BACT</name>
<dbReference type="InterPro" id="IPR029058">
    <property type="entry name" value="AB_hydrolase_fold"/>
</dbReference>
<feature type="signal peptide" evidence="1">
    <location>
        <begin position="1"/>
        <end position="22"/>
    </location>
</feature>
<keyword evidence="1" id="KW-0732">Signal</keyword>
<dbReference type="PANTHER" id="PTHR43265">
    <property type="entry name" value="ESTERASE ESTD"/>
    <property type="match status" value="1"/>
</dbReference>
<proteinExistence type="predicted"/>
<sequence length="439" mass="48914">MRKLLAILLTVLSLSCALNIEAGTIDRGQRVLRLMMAADTDSLYAEMTTEMQSAIGKMQLKVMWHTLQLTFGKLQSMGEWTEQTTMGYDIAACPLQMERGRLLFSVTFAGDRIAGMFFTRHDAQAQTTTTEAATTGTDIHEEHEWLECDGYRMPAILTRPASCTDAPCIVIVHGSGPNDMDGTVGSNKPYRELALRLAKAGVATFRYDKRTYTYRQMTDSVRDNITIDYETTDDAIAAVEMLHSGDFGIDTSRIFILGHSQGGMMIPRIAQRTGLLRGYIMMSAPARPLMELLMMQLAYLYEHGLNPEWPTMKEDMERQIANIGKLGTPDFDEKMPRPMGLPLSYIKDLAGYDQTSEAARIDKPLLVMNGENDYQVTMDDFAIWQKALAGKSNVVFKSYKGLNHIYHKSGTPSLPSDYTVAGNMPQAVINDISGFVKGE</sequence>
<keyword evidence="3" id="KW-0378">Hydrolase</keyword>
<dbReference type="Proteomes" id="UP000787625">
    <property type="component" value="Unassembled WGS sequence"/>
</dbReference>
<gene>
    <name evidence="3" type="ORF">IAA93_04855</name>
</gene>
<feature type="chain" id="PRO_5039238177" evidence="1">
    <location>
        <begin position="23"/>
        <end position="439"/>
    </location>
</feature>
<feature type="domain" description="Serine aminopeptidase S33" evidence="2">
    <location>
        <begin position="185"/>
        <end position="405"/>
    </location>
</feature>
<evidence type="ECO:0000259" key="2">
    <source>
        <dbReference type="Pfam" id="PF12146"/>
    </source>
</evidence>
<reference evidence="3" key="2">
    <citation type="submission" date="2021-04" db="EMBL/GenBank/DDBJ databases">
        <authorList>
            <person name="Gilroy R."/>
        </authorList>
    </citation>
    <scope>NUCLEOTIDE SEQUENCE</scope>
    <source>
        <strain evidence="3">MalCec1-1739</strain>
    </source>
</reference>
<dbReference type="InterPro" id="IPR053145">
    <property type="entry name" value="AB_hydrolase_Est10"/>
</dbReference>
<reference evidence="3" key="1">
    <citation type="journal article" date="2021" name="PeerJ">
        <title>Extensive microbial diversity within the chicken gut microbiome revealed by metagenomics and culture.</title>
        <authorList>
            <person name="Gilroy R."/>
            <person name="Ravi A."/>
            <person name="Getino M."/>
            <person name="Pursley I."/>
            <person name="Horton D.L."/>
            <person name="Alikhan N.F."/>
            <person name="Baker D."/>
            <person name="Gharbi K."/>
            <person name="Hall N."/>
            <person name="Watson M."/>
            <person name="Adriaenssens E.M."/>
            <person name="Foster-Nyarko E."/>
            <person name="Jarju S."/>
            <person name="Secka A."/>
            <person name="Antonio M."/>
            <person name="Oren A."/>
            <person name="Chaudhuri R.R."/>
            <person name="La Ragione R."/>
            <person name="Hildebrand F."/>
            <person name="Pallen M.J."/>
        </authorList>
    </citation>
    <scope>NUCLEOTIDE SEQUENCE</scope>
    <source>
        <strain evidence="3">MalCec1-1739</strain>
    </source>
</reference>
<evidence type="ECO:0000313" key="4">
    <source>
        <dbReference type="Proteomes" id="UP000787625"/>
    </source>
</evidence>
<comment type="caution">
    <text evidence="3">The sequence shown here is derived from an EMBL/GenBank/DDBJ whole genome shotgun (WGS) entry which is preliminary data.</text>
</comment>
<dbReference type="EMBL" id="DWUP01000099">
    <property type="protein sequence ID" value="HJD53037.1"/>
    <property type="molecule type" value="Genomic_DNA"/>
</dbReference>
<dbReference type="Gene3D" id="3.10.450.590">
    <property type="match status" value="1"/>
</dbReference>